<gene>
    <name evidence="3" type="ORF">COA17_16985</name>
</gene>
<dbReference type="InterPro" id="IPR036938">
    <property type="entry name" value="PAP2/HPO_sf"/>
</dbReference>
<feature type="transmembrane region" description="Helical" evidence="1">
    <location>
        <begin position="186"/>
        <end position="205"/>
    </location>
</feature>
<reference evidence="3 4" key="1">
    <citation type="submission" date="2017-09" db="EMBL/GenBank/DDBJ databases">
        <title>Sphingomonas ginsenosidimutans KACC 14949, whole genome shotgun sequence.</title>
        <authorList>
            <person name="Feng G."/>
            <person name="Zhu H."/>
        </authorList>
    </citation>
    <scope>NUCLEOTIDE SEQUENCE [LARGE SCALE GENOMIC DNA]</scope>
    <source>
        <strain evidence="3 4">KACC 14949</strain>
    </source>
</reference>
<name>A0A2A4HT19_9SPHN</name>
<proteinExistence type="predicted"/>
<dbReference type="PANTHER" id="PTHR14969">
    <property type="entry name" value="SPHINGOSINE-1-PHOSPHATE PHOSPHOHYDROLASE"/>
    <property type="match status" value="1"/>
</dbReference>
<dbReference type="CDD" id="cd03392">
    <property type="entry name" value="PAP2_like_2"/>
    <property type="match status" value="1"/>
</dbReference>
<dbReference type="PANTHER" id="PTHR14969:SF13">
    <property type="entry name" value="AT30094P"/>
    <property type="match status" value="1"/>
</dbReference>
<evidence type="ECO:0000313" key="4">
    <source>
        <dbReference type="Proteomes" id="UP000218784"/>
    </source>
</evidence>
<sequence length="219" mass="23133">MRILYGGSLLALGAGLLLVAASLFATGRVTGFDAAILVWVRERTGDHGPLIVASHGATMMGNNLTLWIVTAIGLAYLASRQRWRLCAYLASTAAGGAIIVSVLKALVDRPRPMIVAHLVDVRTASFPSGHAMDSAFVYGSLAIVMAAQARRGRRATVATSVAMLLIFAIGASRIILGVHWPTDVAAGWAIGLGWTAIVTQIFVWTNNLNSAPSSWPSLR</sequence>
<organism evidence="3 4">
    <name type="scientific">Sphingomonas ginsenosidimutans</name>
    <dbReference type="NCBI Taxonomy" id="862134"/>
    <lineage>
        <taxon>Bacteria</taxon>
        <taxon>Pseudomonadati</taxon>
        <taxon>Pseudomonadota</taxon>
        <taxon>Alphaproteobacteria</taxon>
        <taxon>Sphingomonadales</taxon>
        <taxon>Sphingomonadaceae</taxon>
        <taxon>Sphingomonas</taxon>
    </lineage>
</organism>
<dbReference type="AlphaFoldDB" id="A0A2A4HT19"/>
<feature type="transmembrane region" description="Helical" evidence="1">
    <location>
        <begin position="58"/>
        <end position="78"/>
    </location>
</feature>
<dbReference type="RefSeq" id="WP_056433042.1">
    <property type="nucleotide sequence ID" value="NZ_NWVD01000013.1"/>
</dbReference>
<feature type="domain" description="Phosphatidic acid phosphatase type 2/haloperoxidase" evidence="2">
    <location>
        <begin position="86"/>
        <end position="199"/>
    </location>
</feature>
<feature type="transmembrane region" description="Helical" evidence="1">
    <location>
        <begin position="161"/>
        <end position="180"/>
    </location>
</feature>
<keyword evidence="4" id="KW-1185">Reference proteome</keyword>
<feature type="transmembrane region" description="Helical" evidence="1">
    <location>
        <begin position="85"/>
        <end position="107"/>
    </location>
</feature>
<evidence type="ECO:0000256" key="1">
    <source>
        <dbReference type="SAM" id="Phobius"/>
    </source>
</evidence>
<evidence type="ECO:0000259" key="2">
    <source>
        <dbReference type="SMART" id="SM00014"/>
    </source>
</evidence>
<evidence type="ECO:0000313" key="3">
    <source>
        <dbReference type="EMBL" id="PCG07676.1"/>
    </source>
</evidence>
<dbReference type="SUPFAM" id="SSF48317">
    <property type="entry name" value="Acid phosphatase/Vanadium-dependent haloperoxidase"/>
    <property type="match status" value="1"/>
</dbReference>
<dbReference type="SMART" id="SM00014">
    <property type="entry name" value="acidPPc"/>
    <property type="match status" value="1"/>
</dbReference>
<dbReference type="InterPro" id="IPR000326">
    <property type="entry name" value="PAP2/HPO"/>
</dbReference>
<protein>
    <submittedName>
        <fullName evidence="3">Phosphatase PAP2 family protein</fullName>
    </submittedName>
</protein>
<comment type="caution">
    <text evidence="3">The sequence shown here is derived from an EMBL/GenBank/DDBJ whole genome shotgun (WGS) entry which is preliminary data.</text>
</comment>
<keyword evidence="1" id="KW-0472">Membrane</keyword>
<keyword evidence="1" id="KW-0812">Transmembrane</keyword>
<dbReference type="EMBL" id="NWVD01000013">
    <property type="protein sequence ID" value="PCG07676.1"/>
    <property type="molecule type" value="Genomic_DNA"/>
</dbReference>
<dbReference type="Gene3D" id="1.20.144.10">
    <property type="entry name" value="Phosphatidic acid phosphatase type 2/haloperoxidase"/>
    <property type="match status" value="2"/>
</dbReference>
<keyword evidence="1" id="KW-1133">Transmembrane helix</keyword>
<accession>A0A2A4HT19</accession>
<dbReference type="Proteomes" id="UP000218784">
    <property type="component" value="Unassembled WGS sequence"/>
</dbReference>
<dbReference type="Pfam" id="PF01569">
    <property type="entry name" value="PAP2"/>
    <property type="match status" value="1"/>
</dbReference>